<comment type="caution">
    <text evidence="6">The sequence shown here is derived from an EMBL/GenBank/DDBJ whole genome shotgun (WGS) entry which is preliminary data.</text>
</comment>
<dbReference type="PROSITE" id="PS51186">
    <property type="entry name" value="GNAT"/>
    <property type="match status" value="1"/>
</dbReference>
<dbReference type="InterPro" id="IPR016181">
    <property type="entry name" value="Acyl_CoA_acyltransferase"/>
</dbReference>
<dbReference type="Pfam" id="PF17668">
    <property type="entry name" value="Acetyltransf_17"/>
    <property type="match status" value="1"/>
</dbReference>
<reference evidence="7" key="1">
    <citation type="journal article" date="2019" name="Int. J. Syst. Evol. Microbiol.">
        <title>The Global Catalogue of Microorganisms (GCM) 10K type strain sequencing project: providing services to taxonomists for standard genome sequencing and annotation.</title>
        <authorList>
            <consortium name="The Broad Institute Genomics Platform"/>
            <consortium name="The Broad Institute Genome Sequencing Center for Infectious Disease"/>
            <person name="Wu L."/>
            <person name="Ma J."/>
        </authorList>
    </citation>
    <scope>NUCLEOTIDE SEQUENCE [LARGE SCALE GENOMIC DNA]</scope>
    <source>
        <strain evidence="7">JCM 17593</strain>
    </source>
</reference>
<evidence type="ECO:0000256" key="4">
    <source>
        <dbReference type="HAMAP-Rule" id="MF_01812"/>
    </source>
</evidence>
<dbReference type="Gene3D" id="3.30.1050.10">
    <property type="entry name" value="SCP2 sterol-binding domain"/>
    <property type="match status" value="1"/>
</dbReference>
<name>A0ABP8AMJ8_9MICO</name>
<feature type="binding site" evidence="4">
    <location>
        <begin position="143"/>
        <end position="144"/>
    </location>
    <ligand>
        <name>acetyl-CoA</name>
        <dbReference type="ChEBI" id="CHEBI:57288"/>
    </ligand>
</feature>
<dbReference type="SUPFAM" id="SSF55729">
    <property type="entry name" value="Acyl-CoA N-acyltransferases (Nat)"/>
    <property type="match status" value="1"/>
</dbReference>
<dbReference type="InterPro" id="IPR022902">
    <property type="entry name" value="NAcTrfase_Eis"/>
</dbReference>
<feature type="binding site" evidence="4">
    <location>
        <begin position="115"/>
        <end position="120"/>
    </location>
    <ligand>
        <name>acetyl-CoA</name>
        <dbReference type="ChEBI" id="CHEBI:57288"/>
    </ligand>
</feature>
<dbReference type="NCBIfam" id="NF002367">
    <property type="entry name" value="PRK01346.1-4"/>
    <property type="match status" value="1"/>
</dbReference>
<dbReference type="PANTHER" id="PTHR37817">
    <property type="entry name" value="N-ACETYLTRANSFERASE EIS"/>
    <property type="match status" value="1"/>
</dbReference>
<comment type="similarity">
    <text evidence="1 4">Belongs to the acetyltransferase Eis family.</text>
</comment>
<dbReference type="Gene3D" id="3.40.630.30">
    <property type="match status" value="2"/>
</dbReference>
<dbReference type="EMBL" id="BAABBX010000006">
    <property type="protein sequence ID" value="GAA4186440.1"/>
    <property type="molecule type" value="Genomic_DNA"/>
</dbReference>
<evidence type="ECO:0000256" key="3">
    <source>
        <dbReference type="ARBA" id="ARBA00023315"/>
    </source>
</evidence>
<dbReference type="CDD" id="cd04301">
    <property type="entry name" value="NAT_SF"/>
    <property type="match status" value="1"/>
</dbReference>
<gene>
    <name evidence="6" type="ORF">GCM10022288_10000</name>
</gene>
<evidence type="ECO:0000313" key="6">
    <source>
        <dbReference type="EMBL" id="GAA4186440.1"/>
    </source>
</evidence>
<keyword evidence="2 4" id="KW-0808">Transferase</keyword>
<dbReference type="InterPro" id="IPR000182">
    <property type="entry name" value="GNAT_dom"/>
</dbReference>
<dbReference type="InterPro" id="IPR025559">
    <property type="entry name" value="Eis_dom"/>
</dbReference>
<evidence type="ECO:0000259" key="5">
    <source>
        <dbReference type="PROSITE" id="PS51186"/>
    </source>
</evidence>
<feature type="active site" description="Proton acceptor; via carboxylate" evidence="4">
    <location>
        <position position="434"/>
    </location>
</feature>
<keyword evidence="7" id="KW-1185">Reference proteome</keyword>
<sequence>MSFEDAPIDAASAERLARSGLELRLVDRTDQAAFDAWLQADNRGFHDPADDPAGLAEVRAHQPSRRTTGVYDPQGLIDEPVGTTQSWVAPLTVPGGAAVPLWSIASVTVAPTHRRRGIARALLESELRTAAADGQPIAGLTASEATLYGRYGFGVATFGETTEIETARVRWTGPDAPGRTRFADPAALLPEALAIIDRLRAVQPGAIAYDDFKVGLAIGLYGRDRARVRAVRYADAAGVPQGFAAYSLSPDPRDFTKHTVTVRALLGATDEATAALWRFLLELDLVATVRAADRPVDEVVNWQLGDLRAARRTRADRLWLRILDLPVALEARRYAAPAAVVLEVDDPLGFAAGRFLLEVGPDGTGRVQPLAGEAPRGAASVALPIAELSAIYLGGVAPVTLARAGRIAELTPGAALVLERAFAAERAPWMTLEF</sequence>
<proteinExistence type="inferred from homology"/>
<feature type="binding site" evidence="4">
    <location>
        <begin position="107"/>
        <end position="109"/>
    </location>
    <ligand>
        <name>acetyl-CoA</name>
        <dbReference type="ChEBI" id="CHEBI:57288"/>
    </ligand>
</feature>
<evidence type="ECO:0000256" key="1">
    <source>
        <dbReference type="ARBA" id="ARBA00009213"/>
    </source>
</evidence>
<dbReference type="SUPFAM" id="SSF55718">
    <property type="entry name" value="SCP-like"/>
    <property type="match status" value="1"/>
</dbReference>
<dbReference type="RefSeq" id="WP_344774462.1">
    <property type="nucleotide sequence ID" value="NZ_BAABBX010000006.1"/>
</dbReference>
<comment type="subunit">
    <text evidence="4">Homohexamer; trimer of dimers.</text>
</comment>
<evidence type="ECO:0000313" key="7">
    <source>
        <dbReference type="Proteomes" id="UP001500213"/>
    </source>
</evidence>
<dbReference type="InterPro" id="IPR041380">
    <property type="entry name" value="Acetyltransf_17"/>
</dbReference>
<feature type="active site" description="Proton donor" evidence="4">
    <location>
        <position position="148"/>
    </location>
</feature>
<keyword evidence="3 4" id="KW-0012">Acyltransferase</keyword>
<evidence type="ECO:0000256" key="2">
    <source>
        <dbReference type="ARBA" id="ARBA00022679"/>
    </source>
</evidence>
<dbReference type="PANTHER" id="PTHR37817:SF1">
    <property type="entry name" value="N-ACETYLTRANSFERASE EIS"/>
    <property type="match status" value="1"/>
</dbReference>
<organism evidence="6 7">
    <name type="scientific">Gryllotalpicola kribbensis</name>
    <dbReference type="NCBI Taxonomy" id="993084"/>
    <lineage>
        <taxon>Bacteria</taxon>
        <taxon>Bacillati</taxon>
        <taxon>Actinomycetota</taxon>
        <taxon>Actinomycetes</taxon>
        <taxon>Micrococcales</taxon>
        <taxon>Microbacteriaceae</taxon>
        <taxon>Gryllotalpicola</taxon>
    </lineage>
</organism>
<dbReference type="InterPro" id="IPR036527">
    <property type="entry name" value="SCP2_sterol-bd_dom_sf"/>
</dbReference>
<dbReference type="Pfam" id="PF13527">
    <property type="entry name" value="Acetyltransf_9"/>
    <property type="match status" value="1"/>
</dbReference>
<dbReference type="InterPro" id="IPR051554">
    <property type="entry name" value="Acetyltransferase_Eis"/>
</dbReference>
<feature type="domain" description="N-acetyltransferase" evidence="5">
    <location>
        <begin position="21"/>
        <end position="174"/>
    </location>
</feature>
<dbReference type="Pfam" id="PF13530">
    <property type="entry name" value="SCP2_2"/>
    <property type="match status" value="1"/>
</dbReference>
<dbReference type="HAMAP" id="MF_01812">
    <property type="entry name" value="Eis"/>
    <property type="match status" value="1"/>
</dbReference>
<dbReference type="Proteomes" id="UP001500213">
    <property type="component" value="Unassembled WGS sequence"/>
</dbReference>
<accession>A0ABP8AMJ8</accession>
<protein>
    <submittedName>
        <fullName evidence="6">GNAT family N-acetyltransferase</fullName>
    </submittedName>
</protein>